<evidence type="ECO:0000256" key="1">
    <source>
        <dbReference type="ARBA" id="ARBA00022737"/>
    </source>
</evidence>
<dbReference type="InterPro" id="IPR001313">
    <property type="entry name" value="Pumilio_RNA-bd_rpt"/>
</dbReference>
<dbReference type="PANTHER" id="PTHR12537">
    <property type="entry name" value="RNA BINDING PROTEIN PUMILIO-RELATED"/>
    <property type="match status" value="1"/>
</dbReference>
<organism evidence="5 6">
    <name type="scientific">Brettanomyces naardenensis</name>
    <name type="common">Yeast</name>
    <dbReference type="NCBI Taxonomy" id="13370"/>
    <lineage>
        <taxon>Eukaryota</taxon>
        <taxon>Fungi</taxon>
        <taxon>Dikarya</taxon>
        <taxon>Ascomycota</taxon>
        <taxon>Saccharomycotina</taxon>
        <taxon>Pichiomycetes</taxon>
        <taxon>Pichiales</taxon>
        <taxon>Pichiaceae</taxon>
        <taxon>Brettanomyces</taxon>
    </lineage>
</organism>
<dbReference type="EMBL" id="CAACVR010000010">
    <property type="protein sequence ID" value="VEU21136.1"/>
    <property type="molecule type" value="Genomic_DNA"/>
</dbReference>
<dbReference type="CDD" id="cd07920">
    <property type="entry name" value="Pumilio"/>
    <property type="match status" value="1"/>
</dbReference>
<keyword evidence="1" id="KW-0677">Repeat</keyword>
<accession>A0A448YJR9</accession>
<keyword evidence="6" id="KW-1185">Reference proteome</keyword>
<reference evidence="5 6" key="1">
    <citation type="submission" date="2018-12" db="EMBL/GenBank/DDBJ databases">
        <authorList>
            <person name="Tiukova I."/>
            <person name="Dainat J."/>
        </authorList>
    </citation>
    <scope>NUCLEOTIDE SEQUENCE [LARGE SCALE GENOMIC DNA]</scope>
</reference>
<dbReference type="PROSITE" id="PS50303">
    <property type="entry name" value="PUM_HD"/>
    <property type="match status" value="1"/>
</dbReference>
<evidence type="ECO:0000313" key="5">
    <source>
        <dbReference type="EMBL" id="VEU21136.1"/>
    </source>
</evidence>
<dbReference type="Proteomes" id="UP000290900">
    <property type="component" value="Unassembled WGS sequence"/>
</dbReference>
<dbReference type="Pfam" id="PF00806">
    <property type="entry name" value="PUF"/>
    <property type="match status" value="8"/>
</dbReference>
<dbReference type="AlphaFoldDB" id="A0A448YJR9"/>
<dbReference type="GO" id="GO:0010629">
    <property type="term" value="P:negative regulation of gene expression"/>
    <property type="evidence" value="ECO:0007669"/>
    <property type="project" value="UniProtKB-ARBA"/>
</dbReference>
<dbReference type="GO" id="GO:0005737">
    <property type="term" value="C:cytoplasm"/>
    <property type="evidence" value="ECO:0007669"/>
    <property type="project" value="TreeGrafter"/>
</dbReference>
<dbReference type="InParanoid" id="A0A448YJR9"/>
<dbReference type="InterPro" id="IPR011989">
    <property type="entry name" value="ARM-like"/>
</dbReference>
<evidence type="ECO:0000256" key="3">
    <source>
        <dbReference type="SAM" id="MobiDB-lite"/>
    </source>
</evidence>
<dbReference type="FunFam" id="1.25.10.10:FF:000237">
    <property type="entry name" value="Pumilio homolog 9"/>
    <property type="match status" value="1"/>
</dbReference>
<evidence type="ECO:0000256" key="2">
    <source>
        <dbReference type="PROSITE-ProRule" id="PRU00317"/>
    </source>
</evidence>
<dbReference type="OrthoDB" id="668540at2759"/>
<dbReference type="Gene3D" id="1.25.10.10">
    <property type="entry name" value="Leucine-rich Repeat Variant"/>
    <property type="match status" value="1"/>
</dbReference>
<protein>
    <submittedName>
        <fullName evidence="5">DEKNAAC102107</fullName>
    </submittedName>
</protein>
<feature type="domain" description="PUM-HD" evidence="4">
    <location>
        <begin position="136"/>
        <end position="481"/>
    </location>
</feature>
<proteinExistence type="predicted"/>
<dbReference type="InterPro" id="IPR016024">
    <property type="entry name" value="ARM-type_fold"/>
</dbReference>
<feature type="repeat" description="Pumilio" evidence="2">
    <location>
        <begin position="197"/>
        <end position="233"/>
    </location>
</feature>
<feature type="repeat" description="Pumilio" evidence="2">
    <location>
        <begin position="159"/>
        <end position="196"/>
    </location>
</feature>
<dbReference type="SUPFAM" id="SSF48371">
    <property type="entry name" value="ARM repeat"/>
    <property type="match status" value="1"/>
</dbReference>
<dbReference type="STRING" id="13370.A0A448YJR9"/>
<dbReference type="InterPro" id="IPR033133">
    <property type="entry name" value="PUM-HD"/>
</dbReference>
<feature type="repeat" description="Pumilio" evidence="2">
    <location>
        <begin position="342"/>
        <end position="377"/>
    </location>
</feature>
<dbReference type="GO" id="GO:0003729">
    <property type="term" value="F:mRNA binding"/>
    <property type="evidence" value="ECO:0007669"/>
    <property type="project" value="UniProtKB-ARBA"/>
</dbReference>
<sequence>MHTPKSALNSTAFLPESYFVNGTSGGSSSIAMNDPLTPPDLVVFDPQQHSRESSFSGSGLWGNNNNTVTASPVDADLFYSSRRHTKSRSVVSFEEDHQRRKRLFSYPQSQAEELQNRQIPAQTRQRHKSVPSDASIMSSLEAKFGRLNVSTTPQAPSPSISSATDVLSLSKDQYGCRFLQKKIDEDFQSNFPPIFQAVYQHSAELMMDPFGNYLIQKLMISATPEEFSLILLNVGSSLYSISINQHGTRACQKMIDCLSTPAHHRLLETYLSPHIVGLIQDLNGNHVIQKCIQKFQDADLQFIVDLICQNMVAISTHKHGCCVLQKLMNKCNSFQVTQLGMQIINNSIVLMQDQFGNYVVQYLISLETPELNNRLIAIVAPYVSELSCQKFSSNVVEKCLKIKVYKNNARKVNPLLDELLRESVLTALIKDQYGNYVVQTAMEVSPFNYKVKFASTLNPLLPMIRFTTFGKRIHNKVAGILEEAERNADFSGRSPAVSGISDNFEGANIFPAAPRS</sequence>
<dbReference type="GO" id="GO:0010608">
    <property type="term" value="P:post-transcriptional regulation of gene expression"/>
    <property type="evidence" value="ECO:0007669"/>
    <property type="project" value="TreeGrafter"/>
</dbReference>
<dbReference type="PROSITE" id="PS50302">
    <property type="entry name" value="PUM"/>
    <property type="match status" value="5"/>
</dbReference>
<evidence type="ECO:0000313" key="6">
    <source>
        <dbReference type="Proteomes" id="UP000290900"/>
    </source>
</evidence>
<feature type="repeat" description="Pumilio" evidence="2">
    <location>
        <begin position="418"/>
        <end position="455"/>
    </location>
</feature>
<dbReference type="SMART" id="SM00025">
    <property type="entry name" value="Pumilio"/>
    <property type="match status" value="8"/>
</dbReference>
<feature type="repeat" description="Pumilio" evidence="2">
    <location>
        <begin position="270"/>
        <end position="305"/>
    </location>
</feature>
<gene>
    <name evidence="5" type="ORF">BRENAR_LOCUS1871</name>
</gene>
<name>A0A448YJR9_BRENA</name>
<evidence type="ECO:0000259" key="4">
    <source>
        <dbReference type="PROSITE" id="PS50303"/>
    </source>
</evidence>
<dbReference type="PANTHER" id="PTHR12537:SF80">
    <property type="entry name" value="SUPPRESSOR PROTEIN MPT5"/>
    <property type="match status" value="1"/>
</dbReference>
<feature type="compositionally biased region" description="Polar residues" evidence="3">
    <location>
        <begin position="108"/>
        <end position="123"/>
    </location>
</feature>
<dbReference type="InterPro" id="IPR033712">
    <property type="entry name" value="Pumilio_RNA-bd"/>
</dbReference>
<feature type="region of interest" description="Disordered" evidence="3">
    <location>
        <begin position="108"/>
        <end position="132"/>
    </location>
</feature>